<evidence type="ECO:0000256" key="5">
    <source>
        <dbReference type="ARBA" id="ARBA00022989"/>
    </source>
</evidence>
<dbReference type="Pfam" id="PF02687">
    <property type="entry name" value="FtsX"/>
    <property type="match status" value="1"/>
</dbReference>
<name>A0A9D7XM57_9BACT</name>
<dbReference type="EMBL" id="JADKIO010000009">
    <property type="protein sequence ID" value="MBK9797254.1"/>
    <property type="molecule type" value="Genomic_DNA"/>
</dbReference>
<evidence type="ECO:0000256" key="4">
    <source>
        <dbReference type="ARBA" id="ARBA00022692"/>
    </source>
</evidence>
<dbReference type="InterPro" id="IPR003838">
    <property type="entry name" value="ABC3_permease_C"/>
</dbReference>
<keyword evidence="5 7" id="KW-1133">Transmembrane helix</keyword>
<feature type="transmembrane region" description="Helical" evidence="7">
    <location>
        <begin position="287"/>
        <end position="306"/>
    </location>
</feature>
<keyword evidence="3" id="KW-1003">Cell membrane</keyword>
<gene>
    <name evidence="10" type="ORF">IPP58_12315</name>
</gene>
<feature type="transmembrane region" description="Helical" evidence="7">
    <location>
        <begin position="370"/>
        <end position="392"/>
    </location>
</feature>
<evidence type="ECO:0000256" key="3">
    <source>
        <dbReference type="ARBA" id="ARBA00022475"/>
    </source>
</evidence>
<keyword evidence="6 7" id="KW-0472">Membrane</keyword>
<evidence type="ECO:0000256" key="7">
    <source>
        <dbReference type="SAM" id="Phobius"/>
    </source>
</evidence>
<evidence type="ECO:0000313" key="11">
    <source>
        <dbReference type="Proteomes" id="UP000886657"/>
    </source>
</evidence>
<reference evidence="10" key="1">
    <citation type="submission" date="2020-10" db="EMBL/GenBank/DDBJ databases">
        <title>Connecting structure to function with the recovery of over 1000 high-quality activated sludge metagenome-assembled genomes encoding full-length rRNA genes using long-read sequencing.</title>
        <authorList>
            <person name="Singleton C.M."/>
            <person name="Petriglieri F."/>
            <person name="Kristensen J.M."/>
            <person name="Kirkegaard R.H."/>
            <person name="Michaelsen T.Y."/>
            <person name="Andersen M.H."/>
            <person name="Karst S.M."/>
            <person name="Dueholm M.S."/>
            <person name="Nielsen P.H."/>
            <person name="Albertsen M."/>
        </authorList>
    </citation>
    <scope>NUCLEOTIDE SEQUENCE</scope>
    <source>
        <strain evidence="10">Skiv_18-Q3-R9-52_MAXAC.067</strain>
    </source>
</reference>
<dbReference type="AlphaFoldDB" id="A0A9D7XM57"/>
<dbReference type="PANTHER" id="PTHR43738">
    <property type="entry name" value="ABC TRANSPORTER, MEMBRANE PROTEIN"/>
    <property type="match status" value="1"/>
</dbReference>
<feature type="domain" description="ABC3 transporter permease C-terminal" evidence="8">
    <location>
        <begin position="288"/>
        <end position="396"/>
    </location>
</feature>
<evidence type="ECO:0000256" key="2">
    <source>
        <dbReference type="ARBA" id="ARBA00022448"/>
    </source>
</evidence>
<proteinExistence type="predicted"/>
<evidence type="ECO:0000313" key="10">
    <source>
        <dbReference type="EMBL" id="MBK9797254.1"/>
    </source>
</evidence>
<dbReference type="InterPro" id="IPR051125">
    <property type="entry name" value="ABC-4/HrtB_transporter"/>
</dbReference>
<keyword evidence="2" id="KW-0813">Transport</keyword>
<keyword evidence="4 7" id="KW-0812">Transmembrane</keyword>
<evidence type="ECO:0000259" key="8">
    <source>
        <dbReference type="Pfam" id="PF02687"/>
    </source>
</evidence>
<dbReference type="Pfam" id="PF12704">
    <property type="entry name" value="MacB_PCD"/>
    <property type="match status" value="1"/>
</dbReference>
<protein>
    <submittedName>
        <fullName evidence="10">ABC transporter permease</fullName>
    </submittedName>
</protein>
<organism evidence="10 11">
    <name type="scientific">Candidatus Geothrix skivensis</name>
    <dbReference type="NCBI Taxonomy" id="2954439"/>
    <lineage>
        <taxon>Bacteria</taxon>
        <taxon>Pseudomonadati</taxon>
        <taxon>Acidobacteriota</taxon>
        <taxon>Holophagae</taxon>
        <taxon>Holophagales</taxon>
        <taxon>Holophagaceae</taxon>
        <taxon>Geothrix</taxon>
    </lineage>
</organism>
<dbReference type="Proteomes" id="UP000886657">
    <property type="component" value="Unassembled WGS sequence"/>
</dbReference>
<evidence type="ECO:0000256" key="1">
    <source>
        <dbReference type="ARBA" id="ARBA00004651"/>
    </source>
</evidence>
<accession>A0A9D7XM57</accession>
<sequence>MNLAMKDLRRQKVSFSATALGLGLLFAIVLAMGGIYRGLVEDATLLVDHLGADIWVVQRDTRGPFAERSTVPPALEDRLRAQAGVASARSFSTATIQRIVGARSLRMTVVGLSWPEDKGQALPLVSGRHLRDPHREVIADRSLGLALGEILPLGDETFRVVGLTQGMLSSGGDGLVFSTELDARAILNWQAPEAKRVEREGRLARLAGTELDSISNQDRLRDERFSPPTLAPFPANAILVNLRPGASIEEVQRGLEAWPDVTAYTAQEQRDLLLKGVVEKSRKQIGLFRALLAIVSGIVVTLILYNMTVAKTHDIALLKLLGARSSVVVKLVLNQGLLLGALGYGFAILIAKFLFPLFPRRVLLGPGEYLGVGMLVLILVTLASAAGIVRALRIPPTLILAG</sequence>
<feature type="transmembrane region" description="Helical" evidence="7">
    <location>
        <begin position="327"/>
        <end position="350"/>
    </location>
</feature>
<evidence type="ECO:0000256" key="6">
    <source>
        <dbReference type="ARBA" id="ARBA00023136"/>
    </source>
</evidence>
<comment type="caution">
    <text evidence="10">The sequence shown here is derived from an EMBL/GenBank/DDBJ whole genome shotgun (WGS) entry which is preliminary data.</text>
</comment>
<evidence type="ECO:0000259" key="9">
    <source>
        <dbReference type="Pfam" id="PF12704"/>
    </source>
</evidence>
<dbReference type="InterPro" id="IPR025857">
    <property type="entry name" value="MacB_PCD"/>
</dbReference>
<feature type="domain" description="MacB-like periplasmic core" evidence="9">
    <location>
        <begin position="17"/>
        <end position="257"/>
    </location>
</feature>
<dbReference type="GO" id="GO:0005886">
    <property type="term" value="C:plasma membrane"/>
    <property type="evidence" value="ECO:0007669"/>
    <property type="project" value="UniProtKB-SubCell"/>
</dbReference>
<dbReference type="PANTHER" id="PTHR43738:SF1">
    <property type="entry name" value="HEMIN TRANSPORT SYSTEM PERMEASE PROTEIN HRTB-RELATED"/>
    <property type="match status" value="1"/>
</dbReference>
<comment type="subcellular location">
    <subcellularLocation>
        <location evidence="1">Cell membrane</location>
        <topology evidence="1">Multi-pass membrane protein</topology>
    </subcellularLocation>
</comment>